<dbReference type="InterPro" id="IPR051104">
    <property type="entry name" value="FAD_monoxygenase"/>
</dbReference>
<keyword evidence="6" id="KW-1185">Reference proteome</keyword>
<evidence type="ECO:0000259" key="4">
    <source>
        <dbReference type="Pfam" id="PF01494"/>
    </source>
</evidence>
<reference evidence="5 6" key="1">
    <citation type="submission" date="2024-01" db="EMBL/GenBank/DDBJ databases">
        <title>Culturomics analysis of mouse respiratory tract.</title>
        <authorList>
            <person name="Phillips A.M."/>
            <person name="Collette N.M."/>
            <person name="Mageeney C.M."/>
            <person name="Sinha A."/>
            <person name="Hern K.E."/>
            <person name="Arkin A.P."/>
            <person name="Williams K.P."/>
            <person name="Branda S."/>
        </authorList>
    </citation>
    <scope>NUCLEOTIDE SEQUENCE [LARGE SCALE GENOMIC DNA]</scope>
    <source>
        <strain evidence="5 6">CP20</strain>
    </source>
</reference>
<dbReference type="Gene3D" id="3.50.50.60">
    <property type="entry name" value="FAD/NAD(P)-binding domain"/>
    <property type="match status" value="1"/>
</dbReference>
<dbReference type="InterPro" id="IPR002938">
    <property type="entry name" value="FAD-bd"/>
</dbReference>
<keyword evidence="1" id="KW-0285">Flavoprotein</keyword>
<dbReference type="PRINTS" id="PR00420">
    <property type="entry name" value="RNGMNOXGNASE"/>
</dbReference>
<sequence>MNHKHVAIIGSGVAGVATALFLKKAGIESTIYESRSAEIETGAGFLLSPNGVKVLGEIGCKEEVIANSTIIKSICQINSENEVEAIINNYNEKHFNAPLINVMRSNILNPLLKEAQRQGIEIKYSKKLISVKQLSNSIEAFFEDETSIKTDILIGADGTFSRTREAVASSAKLDYSGMWGLQGVSYVEDFEWDESSSYLYYDENLFFIFGKAHPTNKFNILWQAFSMRPEKLPTKHFEKANKETIREFISEQMKDWKVTKNLQRMIENTEMFFPRSIYEVNDLPMWSKGRVVLVGDAVHTANPFLGQGASFSLEDSMVLAKMLRDHDYRDAFYYYEKDRRKRTEEVTAMFQNMNIELNIEKKINEYKITWEEEKNDLK</sequence>
<dbReference type="PANTHER" id="PTHR46720:SF3">
    <property type="entry name" value="FAD-BINDING DOMAIN-CONTAINING PROTEIN-RELATED"/>
    <property type="match status" value="1"/>
</dbReference>
<evidence type="ECO:0000256" key="1">
    <source>
        <dbReference type="ARBA" id="ARBA00022630"/>
    </source>
</evidence>
<proteinExistence type="predicted"/>
<accession>A0ABZ2CXM1</accession>
<dbReference type="Proteomes" id="UP001341136">
    <property type="component" value="Chromosome"/>
</dbReference>
<organism evidence="5 6">
    <name type="scientific">Shouchella rhizosphaerae</name>
    <dbReference type="NCBI Taxonomy" id="866786"/>
    <lineage>
        <taxon>Bacteria</taxon>
        <taxon>Bacillati</taxon>
        <taxon>Bacillota</taxon>
        <taxon>Bacilli</taxon>
        <taxon>Bacillales</taxon>
        <taxon>Bacillaceae</taxon>
        <taxon>Shouchella</taxon>
    </lineage>
</organism>
<keyword evidence="3" id="KW-0560">Oxidoreductase</keyword>
<evidence type="ECO:0000256" key="2">
    <source>
        <dbReference type="ARBA" id="ARBA00022827"/>
    </source>
</evidence>
<protein>
    <submittedName>
        <fullName evidence="5">NAD(P)/FAD-dependent oxidoreductase</fullName>
    </submittedName>
</protein>
<dbReference type="SUPFAM" id="SSF51905">
    <property type="entry name" value="FAD/NAD(P)-binding domain"/>
    <property type="match status" value="1"/>
</dbReference>
<gene>
    <name evidence="5" type="ORF">V5G21_16425</name>
</gene>
<dbReference type="PANTHER" id="PTHR46720">
    <property type="entry name" value="HYDROXYLASE, PUTATIVE (AFU_ORTHOLOGUE AFUA_3G01460)-RELATED"/>
    <property type="match status" value="1"/>
</dbReference>
<feature type="domain" description="FAD-binding" evidence="4">
    <location>
        <begin position="5"/>
        <end position="347"/>
    </location>
</feature>
<dbReference type="RefSeq" id="WP_338464945.1">
    <property type="nucleotide sequence ID" value="NZ_CP144921.1"/>
</dbReference>
<evidence type="ECO:0000313" key="5">
    <source>
        <dbReference type="EMBL" id="WWA29284.1"/>
    </source>
</evidence>
<evidence type="ECO:0000313" key="6">
    <source>
        <dbReference type="Proteomes" id="UP001341136"/>
    </source>
</evidence>
<dbReference type="EMBL" id="CP144921">
    <property type="protein sequence ID" value="WWA29284.1"/>
    <property type="molecule type" value="Genomic_DNA"/>
</dbReference>
<dbReference type="InterPro" id="IPR036188">
    <property type="entry name" value="FAD/NAD-bd_sf"/>
</dbReference>
<keyword evidence="2" id="KW-0274">FAD</keyword>
<dbReference type="Pfam" id="PF01494">
    <property type="entry name" value="FAD_binding_3"/>
    <property type="match status" value="1"/>
</dbReference>
<name>A0ABZ2CXM1_9BACI</name>
<evidence type="ECO:0000256" key="3">
    <source>
        <dbReference type="ARBA" id="ARBA00023002"/>
    </source>
</evidence>